<protein>
    <recommendedName>
        <fullName evidence="2">DNA-directed DNA polymerase</fullName>
        <ecNumber evidence="2">2.7.7.7</ecNumber>
    </recommendedName>
</protein>
<proteinExistence type="inferred from homology"/>
<comment type="similarity">
    <text evidence="1">Belongs to the DNA polymerase type-B family.</text>
</comment>
<dbReference type="Gene3D" id="3.90.1600.10">
    <property type="entry name" value="Palm domain of DNA polymerase"/>
    <property type="match status" value="1"/>
</dbReference>
<dbReference type="EMBL" id="OU963867">
    <property type="protein sequence ID" value="CAH0391290.1"/>
    <property type="molecule type" value="Genomic_DNA"/>
</dbReference>
<dbReference type="Proteomes" id="UP001152759">
    <property type="component" value="Chromosome 6"/>
</dbReference>
<evidence type="ECO:0000256" key="8">
    <source>
        <dbReference type="ARBA" id="ARBA00049244"/>
    </source>
</evidence>
<evidence type="ECO:0000259" key="9">
    <source>
        <dbReference type="Pfam" id="PF03175"/>
    </source>
</evidence>
<evidence type="ECO:0000256" key="5">
    <source>
        <dbReference type="ARBA" id="ARBA00022705"/>
    </source>
</evidence>
<keyword evidence="6" id="KW-0239">DNA-directed DNA polymerase</keyword>
<dbReference type="AlphaFoldDB" id="A0A9P0AIN0"/>
<dbReference type="GO" id="GO:0000166">
    <property type="term" value="F:nucleotide binding"/>
    <property type="evidence" value="ECO:0007669"/>
    <property type="project" value="InterPro"/>
</dbReference>
<dbReference type="Pfam" id="PF03175">
    <property type="entry name" value="DNA_pol_B_2"/>
    <property type="match status" value="1"/>
</dbReference>
<dbReference type="SUPFAM" id="SSF56672">
    <property type="entry name" value="DNA/RNA polymerases"/>
    <property type="match status" value="1"/>
</dbReference>
<dbReference type="PANTHER" id="PTHR33568:SF3">
    <property type="entry name" value="DNA-DIRECTED DNA POLYMERASE"/>
    <property type="match status" value="1"/>
</dbReference>
<keyword evidence="5" id="KW-0235">DNA replication</keyword>
<dbReference type="GO" id="GO:0003887">
    <property type="term" value="F:DNA-directed DNA polymerase activity"/>
    <property type="evidence" value="ECO:0007669"/>
    <property type="project" value="UniProtKB-KW"/>
</dbReference>
<dbReference type="InterPro" id="IPR023211">
    <property type="entry name" value="DNA_pol_palm_dom_sf"/>
</dbReference>
<gene>
    <name evidence="10" type="ORF">BEMITA_LOCUS9925</name>
</gene>
<dbReference type="InterPro" id="IPR043502">
    <property type="entry name" value="DNA/RNA_pol_sf"/>
</dbReference>
<evidence type="ECO:0000256" key="1">
    <source>
        <dbReference type="ARBA" id="ARBA00005755"/>
    </source>
</evidence>
<evidence type="ECO:0000256" key="6">
    <source>
        <dbReference type="ARBA" id="ARBA00022932"/>
    </source>
</evidence>
<feature type="domain" description="DNA-directed DNA polymerase family B mitochondria/virus" evidence="9">
    <location>
        <begin position="145"/>
        <end position="436"/>
    </location>
</feature>
<evidence type="ECO:0000256" key="3">
    <source>
        <dbReference type="ARBA" id="ARBA00022679"/>
    </source>
</evidence>
<dbReference type="GO" id="GO:0003677">
    <property type="term" value="F:DNA binding"/>
    <property type="evidence" value="ECO:0007669"/>
    <property type="project" value="UniProtKB-KW"/>
</dbReference>
<dbReference type="PANTHER" id="PTHR33568">
    <property type="entry name" value="DNA POLYMERASE"/>
    <property type="match status" value="1"/>
</dbReference>
<evidence type="ECO:0000256" key="4">
    <source>
        <dbReference type="ARBA" id="ARBA00022695"/>
    </source>
</evidence>
<accession>A0A9P0AIN0</accession>
<dbReference type="Gene3D" id="3.40.960.10">
    <property type="entry name" value="VSR Endonuclease"/>
    <property type="match status" value="1"/>
</dbReference>
<evidence type="ECO:0000256" key="2">
    <source>
        <dbReference type="ARBA" id="ARBA00012417"/>
    </source>
</evidence>
<evidence type="ECO:0000256" key="7">
    <source>
        <dbReference type="ARBA" id="ARBA00023125"/>
    </source>
</evidence>
<evidence type="ECO:0000313" key="10">
    <source>
        <dbReference type="EMBL" id="CAH0391290.1"/>
    </source>
</evidence>
<dbReference type="GO" id="GO:0006260">
    <property type="term" value="P:DNA replication"/>
    <property type="evidence" value="ECO:0007669"/>
    <property type="project" value="UniProtKB-KW"/>
</dbReference>
<comment type="catalytic activity">
    <reaction evidence="8">
        <text>DNA(n) + a 2'-deoxyribonucleoside 5'-triphosphate = DNA(n+1) + diphosphate</text>
        <dbReference type="Rhea" id="RHEA:22508"/>
        <dbReference type="Rhea" id="RHEA-COMP:17339"/>
        <dbReference type="Rhea" id="RHEA-COMP:17340"/>
        <dbReference type="ChEBI" id="CHEBI:33019"/>
        <dbReference type="ChEBI" id="CHEBI:61560"/>
        <dbReference type="ChEBI" id="CHEBI:173112"/>
        <dbReference type="EC" id="2.7.7.7"/>
    </reaction>
</comment>
<reference evidence="10" key="1">
    <citation type="submission" date="2021-12" db="EMBL/GenBank/DDBJ databases">
        <authorList>
            <person name="King R."/>
        </authorList>
    </citation>
    <scope>NUCLEOTIDE SEQUENCE</scope>
</reference>
<name>A0A9P0AIN0_BEMTA</name>
<dbReference type="EC" id="2.7.7.7" evidence="2"/>
<organism evidence="10 11">
    <name type="scientific">Bemisia tabaci</name>
    <name type="common">Sweetpotato whitefly</name>
    <name type="synonym">Aleurodes tabaci</name>
    <dbReference type="NCBI Taxonomy" id="7038"/>
    <lineage>
        <taxon>Eukaryota</taxon>
        <taxon>Metazoa</taxon>
        <taxon>Ecdysozoa</taxon>
        <taxon>Arthropoda</taxon>
        <taxon>Hexapoda</taxon>
        <taxon>Insecta</taxon>
        <taxon>Pterygota</taxon>
        <taxon>Neoptera</taxon>
        <taxon>Paraneoptera</taxon>
        <taxon>Hemiptera</taxon>
        <taxon>Sternorrhyncha</taxon>
        <taxon>Aleyrodoidea</taxon>
        <taxon>Aleyrodidae</taxon>
        <taxon>Aleyrodinae</taxon>
        <taxon>Bemisia</taxon>
    </lineage>
</organism>
<keyword evidence="7" id="KW-0238">DNA-binding</keyword>
<dbReference type="InterPro" id="IPR004868">
    <property type="entry name" value="DNA-dir_DNA_pol_B_mt/vir"/>
</dbReference>
<keyword evidence="11" id="KW-1185">Reference proteome</keyword>
<evidence type="ECO:0000313" key="11">
    <source>
        <dbReference type="Proteomes" id="UP001152759"/>
    </source>
</evidence>
<keyword evidence="4" id="KW-0548">Nucleotidyltransferase</keyword>
<sequence length="585" mass="68618">MAIYRSKYIYNNTIAVVDEPMEEKYSKQSISWLNSLGNPNIKHVLNGGEQIICAAKVDGFDEETNTVYQYHGCFWHGCQQCYKEDRINNVNREEMGDLYEKTKERSTRIKKAGYNLVEMWECNWTKSPEYKNSKKPEIIGSLNPRDGFFGGRTNAFKLLAKSTKKKKIGYVDVCSLYSTVQYYDYYPVGHPEKIFNPKNYDEKWFGIIKCKVSPPRNLYHPVLPVKVKMDKNEKLLFPLCLKCAEKKMKNCTHNENERAMTGTWSTIEVNKAIKKGYKIYEIYEVWHFKNKSNKLFKGYVKDFMKIKLESSPHNYNSNEEYIQDIKQKLDIDLDPKKIEVNPGKRAVSKICLNSQWGKFGQRQNMSQTEYVTDVRRFYEILLDDRLTDINVNYLTEETVQMSYKFKDYYVENNTSTNIYIALFTTANARLRLYEKLDELGEDVIMCDTDSVVYFDDGINTVKTGDMLGEWTDELKKDEYIKLWASMGPKSYHYQTNFGKSVTKIKGFTLNYQNLEKLNGNTMIKLIKEGVSQLKQRSVALTYNTITRETKTKNLVNKLETKKFKFEYDKRIILQDYGTVPYGYCI</sequence>
<keyword evidence="3" id="KW-0808">Transferase</keyword>